<dbReference type="EMBL" id="OP047926">
    <property type="protein sequence ID" value="WET20649.1"/>
    <property type="molecule type" value="mRNA"/>
</dbReference>
<feature type="transmembrane region" description="Helical" evidence="9">
    <location>
        <begin position="105"/>
        <end position="122"/>
    </location>
</feature>
<protein>
    <recommendedName>
        <fullName evidence="9">Innexin</fullName>
    </recommendedName>
</protein>
<dbReference type="GO" id="GO:0005243">
    <property type="term" value="F:gap junction channel activity"/>
    <property type="evidence" value="ECO:0007669"/>
    <property type="project" value="TreeGrafter"/>
</dbReference>
<name>A0A9Y1LBS4_APLCA</name>
<comment type="similarity">
    <text evidence="9">Belongs to the pannexin family.</text>
</comment>
<dbReference type="PROSITE" id="PS51013">
    <property type="entry name" value="PANNEXIN"/>
    <property type="match status" value="1"/>
</dbReference>
<keyword evidence="7 9" id="KW-0472">Membrane</keyword>
<accession>A0A9Y1LBS4</accession>
<keyword evidence="3" id="KW-1003">Cell membrane</keyword>
<dbReference type="PANTHER" id="PTHR11893:SF36">
    <property type="entry name" value="INNEXIN-5"/>
    <property type="match status" value="1"/>
</dbReference>
<dbReference type="PANTHER" id="PTHR11893">
    <property type="entry name" value="INNEXIN"/>
    <property type="match status" value="1"/>
</dbReference>
<feature type="transmembrane region" description="Helical" evidence="9">
    <location>
        <begin position="213"/>
        <end position="230"/>
    </location>
</feature>
<dbReference type="GO" id="GO:0034220">
    <property type="term" value="P:monoatomic ion transmembrane transport"/>
    <property type="evidence" value="ECO:0007669"/>
    <property type="project" value="UniProtKB-KW"/>
</dbReference>
<keyword evidence="4 9" id="KW-0812">Transmembrane</keyword>
<reference evidence="11" key="1">
    <citation type="submission" date="2022-07" db="EMBL/GenBank/DDBJ databases">
        <authorList>
            <person name="Carter C.J."/>
            <person name="Magoski N.S."/>
        </authorList>
    </citation>
    <scope>NUCLEOTIDE SEQUENCE</scope>
    <source>
        <tissue evidence="11">Neural ganglia</tissue>
    </source>
</reference>
<proteinExistence type="evidence at transcript level"/>
<comment type="caution">
    <text evidence="9">Lacks conserved residue(s) required for the propagation of feature annotation.</text>
</comment>
<evidence type="ECO:0000256" key="7">
    <source>
        <dbReference type="ARBA" id="ARBA00023136"/>
    </source>
</evidence>
<evidence type="ECO:0000256" key="10">
    <source>
        <dbReference type="SAM" id="MobiDB-lite"/>
    </source>
</evidence>
<feature type="transmembrane region" description="Helical" evidence="9">
    <location>
        <begin position="293"/>
        <end position="315"/>
    </location>
</feature>
<evidence type="ECO:0000256" key="4">
    <source>
        <dbReference type="ARBA" id="ARBA00022692"/>
    </source>
</evidence>
<dbReference type="AlphaFoldDB" id="A0A9Y1LBS4"/>
<sequence>MAPVIASILTNFANIALRSRIRDDDAIDQLNHWASSGLLLALAIGTGAKQYVGDPIHCWVPALYKKKHFQKYSDSYCWIHPMYNVPMEDSIPFDEEERWFNDVGFYRWVFLMFILQAALFKFPNILWQELKIYSGLNVSKVVGMAWETSMMKQEERDEKMGHIAHFIDRWLRTYSQYKYNALTRFRDRFSSVIWCFGKRTGTYISGLYMFTKLLYFVNVIGQFFLLSAFLDLNFWRFGIDAFTIWNKKGRWQDLYNFPRIGLCDYKVRQLENIQTLSVQCVLSINLFLEKMYLILWFWLVMLLVFNTVNMIQWIIRGISQTRSEAFLAKNLNLLGIDSKRQRKLFVRFTRNYLRTDGVFMLRIVADNTSEIMTLDLLKQLWKKFKESHHEDEGDLHKPNGDPVADPSAPLVEDNDDSIPPKNVD</sequence>
<keyword evidence="6 9" id="KW-0406">Ion transport</keyword>
<comment type="function">
    <text evidence="9">Structural component of the gap junctions.</text>
</comment>
<evidence type="ECO:0000256" key="8">
    <source>
        <dbReference type="ARBA" id="ARBA00023303"/>
    </source>
</evidence>
<comment type="subcellular location">
    <subcellularLocation>
        <location evidence="1 9">Cell membrane</location>
        <topology evidence="1 9">Multi-pass membrane protein</topology>
    </subcellularLocation>
</comment>
<dbReference type="GO" id="GO:0005921">
    <property type="term" value="C:gap junction"/>
    <property type="evidence" value="ECO:0007669"/>
    <property type="project" value="UniProtKB-UniRule"/>
</dbReference>
<gene>
    <name evidence="9" type="primary">inx</name>
</gene>
<evidence type="ECO:0000256" key="1">
    <source>
        <dbReference type="ARBA" id="ARBA00004651"/>
    </source>
</evidence>
<evidence type="ECO:0000313" key="11">
    <source>
        <dbReference type="EMBL" id="WET20649.1"/>
    </source>
</evidence>
<keyword evidence="2 9" id="KW-0813">Transport</keyword>
<organism evidence="11">
    <name type="scientific">Aplysia californica</name>
    <name type="common">California sea hare</name>
    <dbReference type="NCBI Taxonomy" id="6500"/>
    <lineage>
        <taxon>Eukaryota</taxon>
        <taxon>Metazoa</taxon>
        <taxon>Spiralia</taxon>
        <taxon>Lophotrochozoa</taxon>
        <taxon>Mollusca</taxon>
        <taxon>Gastropoda</taxon>
        <taxon>Heterobranchia</taxon>
        <taxon>Euthyneura</taxon>
        <taxon>Tectipleura</taxon>
        <taxon>Aplysiida</taxon>
        <taxon>Aplysioidea</taxon>
        <taxon>Aplysiidae</taxon>
        <taxon>Aplysia</taxon>
    </lineage>
</organism>
<evidence type="ECO:0000256" key="5">
    <source>
        <dbReference type="ARBA" id="ARBA00022989"/>
    </source>
</evidence>
<keyword evidence="5 9" id="KW-1133">Transmembrane helix</keyword>
<dbReference type="Pfam" id="PF00876">
    <property type="entry name" value="Innexin"/>
    <property type="match status" value="1"/>
</dbReference>
<evidence type="ECO:0000256" key="6">
    <source>
        <dbReference type="ARBA" id="ARBA00023065"/>
    </source>
</evidence>
<dbReference type="InterPro" id="IPR000990">
    <property type="entry name" value="Innexin"/>
</dbReference>
<keyword evidence="8 9" id="KW-0407">Ion channel</keyword>
<dbReference type="GO" id="GO:0005886">
    <property type="term" value="C:plasma membrane"/>
    <property type="evidence" value="ECO:0007669"/>
    <property type="project" value="UniProtKB-SubCell"/>
</dbReference>
<dbReference type="PRINTS" id="PR01262">
    <property type="entry name" value="INNEXIN"/>
</dbReference>
<feature type="compositionally biased region" description="Basic and acidic residues" evidence="10">
    <location>
        <begin position="389"/>
        <end position="399"/>
    </location>
</feature>
<feature type="region of interest" description="Disordered" evidence="10">
    <location>
        <begin position="389"/>
        <end position="424"/>
    </location>
</feature>
<evidence type="ECO:0000256" key="2">
    <source>
        <dbReference type="ARBA" id="ARBA00022448"/>
    </source>
</evidence>
<evidence type="ECO:0000256" key="3">
    <source>
        <dbReference type="ARBA" id="ARBA00022475"/>
    </source>
</evidence>
<evidence type="ECO:0000256" key="9">
    <source>
        <dbReference type="RuleBase" id="RU010713"/>
    </source>
</evidence>